<comment type="caution">
    <text evidence="1">The sequence shown here is derived from an EMBL/GenBank/DDBJ whole genome shotgun (WGS) entry which is preliminary data.</text>
</comment>
<gene>
    <name evidence="1" type="ORF">Cocul_02073</name>
</gene>
<dbReference type="InterPro" id="IPR011330">
    <property type="entry name" value="Glyco_hydro/deAcase_b/a-brl"/>
</dbReference>
<protein>
    <recommendedName>
        <fullName evidence="3">Deacetylase</fullName>
    </recommendedName>
</protein>
<dbReference type="EMBL" id="LKST01000004">
    <property type="protein sequence ID" value="KQB83101.1"/>
    <property type="molecule type" value="Genomic_DNA"/>
</dbReference>
<name>A0A0Q1A8K2_9CORY</name>
<dbReference type="SUPFAM" id="SSF88713">
    <property type="entry name" value="Glycoside hydrolase/deacetylase"/>
    <property type="match status" value="1"/>
</dbReference>
<reference evidence="1 2" key="1">
    <citation type="submission" date="2015-10" db="EMBL/GenBank/DDBJ databases">
        <title>Corynebacteirum lowii and Corynebacterium oculi species nova, derived from human clinical disease and and emended description of Corynebacterium mastiditis.</title>
        <authorList>
            <person name="Bernard K."/>
            <person name="Pacheco A.L."/>
            <person name="Mcdougall C."/>
            <person name="Burtx T."/>
            <person name="Weibe D."/>
            <person name="Tyler S."/>
            <person name="Olson A.B."/>
            <person name="Cnockaert M."/>
            <person name="Eguchi H."/>
            <person name="Kuwahara T."/>
            <person name="Nakayama-Imaohji H."/>
            <person name="Boudewijins M."/>
            <person name="Van Hoecke F."/>
            <person name="Bernier A.-M."/>
            <person name="Vandamme P."/>
        </authorList>
    </citation>
    <scope>NUCLEOTIDE SEQUENCE [LARGE SCALE GENOMIC DNA]</scope>
    <source>
        <strain evidence="1 2">NML 130210</strain>
    </source>
</reference>
<accession>A0A0Q1A8K2</accession>
<dbReference type="Proteomes" id="UP000050517">
    <property type="component" value="Unassembled WGS sequence"/>
</dbReference>
<proteinExistence type="predicted"/>
<sequence>MSAQLLVSISSIFEETRRAAQSVVEELDGQGVPVSLLIAPHIDGTWRLSRDAATLAWVNERIEGGTEWILNGFDQAVQGRRAEFAQLEEHEARLRLRGATRQLEKLGLTTPIFAPPRWRLSPGTLAVLPEFGFHTVGSTKGVYVGGAGAASISAEQQWEFVRSRNLSVGEGFGAPGWWRRNVIAAARRGAERGKVVRLSASARNLCEPKVARDFVGAVRAALDQGAVPVTYGRVRGK</sequence>
<keyword evidence="2" id="KW-1185">Reference proteome</keyword>
<dbReference type="Gene3D" id="3.20.20.370">
    <property type="entry name" value="Glycoside hydrolase/deacetylase"/>
    <property type="match status" value="1"/>
</dbReference>
<dbReference type="InterPro" id="IPR018763">
    <property type="entry name" value="DUF2334"/>
</dbReference>
<organism evidence="1 2">
    <name type="scientific">Corynebacterium oculi</name>
    <dbReference type="NCBI Taxonomy" id="1544416"/>
    <lineage>
        <taxon>Bacteria</taxon>
        <taxon>Bacillati</taxon>
        <taxon>Actinomycetota</taxon>
        <taxon>Actinomycetes</taxon>
        <taxon>Mycobacteriales</taxon>
        <taxon>Corynebacteriaceae</taxon>
        <taxon>Corynebacterium</taxon>
    </lineage>
</organism>
<dbReference type="Pfam" id="PF10096">
    <property type="entry name" value="DUF2334"/>
    <property type="match status" value="1"/>
</dbReference>
<dbReference type="OrthoDB" id="5242819at2"/>
<dbReference type="PATRIC" id="fig|1544416.3.peg.2068"/>
<dbReference type="AlphaFoldDB" id="A0A0Q1A8K2"/>
<evidence type="ECO:0008006" key="3">
    <source>
        <dbReference type="Google" id="ProtNLM"/>
    </source>
</evidence>
<evidence type="ECO:0000313" key="1">
    <source>
        <dbReference type="EMBL" id="KQB83101.1"/>
    </source>
</evidence>
<dbReference type="STRING" id="1544416.Cocul_02073"/>
<dbReference type="CDD" id="cd11374">
    <property type="entry name" value="CE4_u10"/>
    <property type="match status" value="1"/>
</dbReference>
<dbReference type="RefSeq" id="WP_055123146.1">
    <property type="nucleotide sequence ID" value="NZ_LKST01000004.1"/>
</dbReference>
<dbReference type="GO" id="GO:0005975">
    <property type="term" value="P:carbohydrate metabolic process"/>
    <property type="evidence" value="ECO:0007669"/>
    <property type="project" value="InterPro"/>
</dbReference>
<evidence type="ECO:0000313" key="2">
    <source>
        <dbReference type="Proteomes" id="UP000050517"/>
    </source>
</evidence>